<accession>A0ACB5SAW8</accession>
<proteinExistence type="predicted"/>
<dbReference type="Proteomes" id="UP001165186">
    <property type="component" value="Unassembled WGS sequence"/>
</dbReference>
<organism evidence="1 2">
    <name type="scientific">Neofusicoccum parvum</name>
    <dbReference type="NCBI Taxonomy" id="310453"/>
    <lineage>
        <taxon>Eukaryota</taxon>
        <taxon>Fungi</taxon>
        <taxon>Dikarya</taxon>
        <taxon>Ascomycota</taxon>
        <taxon>Pezizomycotina</taxon>
        <taxon>Dothideomycetes</taxon>
        <taxon>Dothideomycetes incertae sedis</taxon>
        <taxon>Botryosphaeriales</taxon>
        <taxon>Botryosphaeriaceae</taxon>
        <taxon>Neofusicoccum</taxon>
    </lineage>
</organism>
<protein>
    <submittedName>
        <fullName evidence="1">Uncharacterized protein</fullName>
    </submittedName>
</protein>
<reference evidence="1" key="1">
    <citation type="submission" date="2024-09" db="EMBL/GenBank/DDBJ databases">
        <title>Draft Genome Sequences of Neofusicoccum parvum.</title>
        <authorList>
            <person name="Ashida A."/>
            <person name="Camagna M."/>
            <person name="Tanaka A."/>
            <person name="Takemoto D."/>
        </authorList>
    </citation>
    <scope>NUCLEOTIDE SEQUENCE</scope>
    <source>
        <strain evidence="1">PPO83</strain>
    </source>
</reference>
<comment type="caution">
    <text evidence="1">The sequence shown here is derived from an EMBL/GenBank/DDBJ whole genome shotgun (WGS) entry which is preliminary data.</text>
</comment>
<dbReference type="EMBL" id="BSXG01000233">
    <property type="protein sequence ID" value="GME33210.1"/>
    <property type="molecule type" value="Genomic_DNA"/>
</dbReference>
<keyword evidence="2" id="KW-1185">Reference proteome</keyword>
<name>A0ACB5SAW8_9PEZI</name>
<gene>
    <name evidence="1" type="primary">g4462</name>
    <name evidence="1" type="ORF">NpPPO83_00004462</name>
</gene>
<evidence type="ECO:0000313" key="2">
    <source>
        <dbReference type="Proteomes" id="UP001165186"/>
    </source>
</evidence>
<sequence length="288" mass="31543">MVQLADEWLQLEAAMGARPRLLGRDIFELRDHAAAMAAEVPKPEPSEALRIHGGGWCVGDLDTDDGLVRHMAEKVPMTFISVDYRLAPEHPWPASLVDCAAVAKWALDEFAPGRNVDVAPGIVLAGTSAGGQLAFATASKLIEDHYHVRGIASLAPLTITPKAVPVHMKGKYTSMVENADTALVDPANLQIFLDATGHADGDTSFCVLRSPNLHKFPPTYLVTCGADVLRDDGILMEEALREHGIWVKRDHYAKYPHTFWVMPTLKATELFYTNLIRGLSFCLHNVPC</sequence>
<evidence type="ECO:0000313" key="1">
    <source>
        <dbReference type="EMBL" id="GME33210.1"/>
    </source>
</evidence>